<organism evidence="13 14">
    <name type="scientific">Metallosphaera yellowstonensis MK1</name>
    <dbReference type="NCBI Taxonomy" id="671065"/>
    <lineage>
        <taxon>Archaea</taxon>
        <taxon>Thermoproteota</taxon>
        <taxon>Thermoprotei</taxon>
        <taxon>Sulfolobales</taxon>
        <taxon>Sulfolobaceae</taxon>
        <taxon>Metallosphaera</taxon>
    </lineage>
</organism>
<evidence type="ECO:0000256" key="6">
    <source>
        <dbReference type="ARBA" id="ARBA00023053"/>
    </source>
</evidence>
<keyword evidence="10" id="KW-0129">CBS domain</keyword>
<keyword evidence="4 11" id="KW-0812">Transmembrane</keyword>
<dbReference type="GO" id="GO:0015297">
    <property type="term" value="F:antiporter activity"/>
    <property type="evidence" value="ECO:0007669"/>
    <property type="project" value="UniProtKB-KW"/>
</dbReference>
<comment type="subcellular location">
    <subcellularLocation>
        <location evidence="1">Membrane</location>
        <topology evidence="1">Multi-pass membrane protein</topology>
    </subcellularLocation>
</comment>
<evidence type="ECO:0000256" key="9">
    <source>
        <dbReference type="ARBA" id="ARBA00023201"/>
    </source>
</evidence>
<evidence type="ECO:0000256" key="3">
    <source>
        <dbReference type="ARBA" id="ARBA00022449"/>
    </source>
</evidence>
<evidence type="ECO:0000313" key="13">
    <source>
        <dbReference type="EMBL" id="EHP68631.1"/>
    </source>
</evidence>
<dbReference type="SUPFAM" id="SSF54631">
    <property type="entry name" value="CBS-domain pair"/>
    <property type="match status" value="1"/>
</dbReference>
<dbReference type="EMBL" id="JH597770">
    <property type="protein sequence ID" value="EHP68631.1"/>
    <property type="molecule type" value="Genomic_DNA"/>
</dbReference>
<evidence type="ECO:0000256" key="10">
    <source>
        <dbReference type="PROSITE-ProRule" id="PRU00703"/>
    </source>
</evidence>
<evidence type="ECO:0000256" key="7">
    <source>
        <dbReference type="ARBA" id="ARBA00023065"/>
    </source>
</evidence>
<feature type="transmembrane region" description="Helical" evidence="11">
    <location>
        <begin position="333"/>
        <end position="351"/>
    </location>
</feature>
<sequence>MADLLISLYMNVAVVTLLYIGIMLILAKLAEEGFSRIGLTPFVGAVIIGIVLGNGVLGVITVNDIVSFITSLGIIFLLFLAGAEEIGGGLEVDGKIVWSSVFLLLLPSIFVFYVLYFLHMAEATVLLFPLVMTSVGPLTRLLMDTGMSKSTLGRKIFYQGTTVEIISVILFAIFLNAVNLESLLKIGIEIVLVFLLILVAGPKIARVLETLEGYVKVREIELASVVSFILITGYVAEVLNFNSAIAALFLGFLLRGYLRDRPDLVEKLRGLTYGFFEPLFFVSIGLYFVRITPLIAGIGLLLASVVLLSKFIAGFLASFIVKENPIVNGLGTSTKGGVDASLLITALVVHKLNYHEYSFSALSLTVLAVAVPLLFKLKFKGKIGTDIRRPRMNEKVGSLSYLLPPLFAKKDETLREIINKITERGARAIVIVDDQMHLVGHITVQQLLEIDPAQYEALKAADLPLNETESVDVDARIIDVLRKFKSTGTAVIAVIDRDHRVIGIIYERELLRILASP</sequence>
<feature type="transmembrane region" description="Helical" evidence="11">
    <location>
        <begin position="357"/>
        <end position="375"/>
    </location>
</feature>
<dbReference type="AlphaFoldDB" id="H2C905"/>
<keyword evidence="2" id="KW-0813">Transport</keyword>
<dbReference type="InterPro" id="IPR046342">
    <property type="entry name" value="CBS_dom_sf"/>
</dbReference>
<keyword evidence="9" id="KW-0739">Sodium transport</keyword>
<dbReference type="Pfam" id="PF00571">
    <property type="entry name" value="CBS"/>
    <property type="match status" value="2"/>
</dbReference>
<feature type="transmembrane region" description="Helical" evidence="11">
    <location>
        <begin position="155"/>
        <end position="177"/>
    </location>
</feature>
<dbReference type="SMART" id="SM00116">
    <property type="entry name" value="CBS"/>
    <property type="match status" value="2"/>
</dbReference>
<reference evidence="13 14" key="1">
    <citation type="submission" date="2012-01" db="EMBL/GenBank/DDBJ databases">
        <title>Improved High-Quality Draft sequence of Metallosphaera yellowstonensis MK1.</title>
        <authorList>
            <consortium name="US DOE Joint Genome Institute"/>
            <person name="Lucas S."/>
            <person name="Han J."/>
            <person name="Cheng J.-F."/>
            <person name="Goodwin L."/>
            <person name="Pitluck S."/>
            <person name="Peters L."/>
            <person name="Teshima H."/>
            <person name="Detter J.C."/>
            <person name="Han C."/>
            <person name="Tapia R."/>
            <person name="Land M."/>
            <person name="Hauser L."/>
            <person name="Kyrpides N."/>
            <person name="Kozubal M."/>
            <person name="Macur R.E."/>
            <person name="Jay Z."/>
            <person name="Inskeep W."/>
            <person name="Woyke T."/>
        </authorList>
    </citation>
    <scope>NUCLEOTIDE SEQUENCE [LARGE SCALE GENOMIC DNA]</scope>
    <source>
        <strain evidence="13 14">MK1</strain>
    </source>
</reference>
<feature type="transmembrane region" description="Helical" evidence="11">
    <location>
        <begin position="6"/>
        <end position="27"/>
    </location>
</feature>
<dbReference type="STRING" id="671065.MetMK1DRAFT_00030740"/>
<dbReference type="InterPro" id="IPR006153">
    <property type="entry name" value="Cation/H_exchanger_TM"/>
</dbReference>
<evidence type="ECO:0000256" key="5">
    <source>
        <dbReference type="ARBA" id="ARBA00022989"/>
    </source>
</evidence>
<keyword evidence="7" id="KW-0406">Ion transport</keyword>
<dbReference type="GO" id="GO:0016020">
    <property type="term" value="C:membrane"/>
    <property type="evidence" value="ECO:0007669"/>
    <property type="project" value="UniProtKB-SubCell"/>
</dbReference>
<evidence type="ECO:0000256" key="8">
    <source>
        <dbReference type="ARBA" id="ARBA00023136"/>
    </source>
</evidence>
<feature type="transmembrane region" description="Helical" evidence="11">
    <location>
        <begin position="39"/>
        <end position="59"/>
    </location>
</feature>
<keyword evidence="5 11" id="KW-1133">Transmembrane helix</keyword>
<dbReference type="RefSeq" id="WP_009075262.1">
    <property type="nucleotide sequence ID" value="NZ_JH597770.1"/>
</dbReference>
<keyword evidence="3" id="KW-0050">Antiport</keyword>
<feature type="transmembrane region" description="Helical" evidence="11">
    <location>
        <begin position="183"/>
        <end position="205"/>
    </location>
</feature>
<dbReference type="CDD" id="cd04603">
    <property type="entry name" value="CBS_pair_KefB_assoc"/>
    <property type="match status" value="1"/>
</dbReference>
<dbReference type="eggNOG" id="arCOG01956">
    <property type="taxonomic scope" value="Archaea"/>
</dbReference>
<keyword evidence="8 11" id="KW-0472">Membrane</keyword>
<dbReference type="Pfam" id="PF00999">
    <property type="entry name" value="Na_H_Exchanger"/>
    <property type="match status" value="1"/>
</dbReference>
<dbReference type="GO" id="GO:0006814">
    <property type="term" value="P:sodium ion transport"/>
    <property type="evidence" value="ECO:0007669"/>
    <property type="project" value="UniProtKB-KW"/>
</dbReference>
<feature type="transmembrane region" description="Helical" evidence="11">
    <location>
        <begin position="270"/>
        <end position="289"/>
    </location>
</feature>
<keyword evidence="14" id="KW-1185">Reference proteome</keyword>
<proteinExistence type="predicted"/>
<dbReference type="GO" id="GO:1902600">
    <property type="term" value="P:proton transmembrane transport"/>
    <property type="evidence" value="ECO:0007669"/>
    <property type="project" value="InterPro"/>
</dbReference>
<feature type="transmembrane region" description="Helical" evidence="11">
    <location>
        <begin position="65"/>
        <end position="84"/>
    </location>
</feature>
<dbReference type="HOGENOM" id="CLU_541436_0_0_2"/>
<dbReference type="Gene3D" id="1.20.1530.20">
    <property type="match status" value="1"/>
</dbReference>
<evidence type="ECO:0000256" key="1">
    <source>
        <dbReference type="ARBA" id="ARBA00004141"/>
    </source>
</evidence>
<protein>
    <submittedName>
        <fullName evidence="13">Kef-type K+ transport system, membrane component</fullName>
    </submittedName>
</protein>
<dbReference type="Gene3D" id="3.10.580.10">
    <property type="entry name" value="CBS-domain"/>
    <property type="match status" value="1"/>
</dbReference>
<dbReference type="PANTHER" id="PTHR43562">
    <property type="entry name" value="NAPA-TYPE SODIUM/HYDROGEN ANTIPORTER"/>
    <property type="match status" value="1"/>
</dbReference>
<feature type="transmembrane region" description="Helical" evidence="11">
    <location>
        <begin position="295"/>
        <end position="321"/>
    </location>
</feature>
<evidence type="ECO:0000313" key="14">
    <source>
        <dbReference type="Proteomes" id="UP000003980"/>
    </source>
</evidence>
<feature type="domain" description="CBS" evidence="12">
    <location>
        <begin position="464"/>
        <end position="517"/>
    </location>
</feature>
<dbReference type="PROSITE" id="PS51371">
    <property type="entry name" value="CBS"/>
    <property type="match status" value="2"/>
</dbReference>
<dbReference type="InterPro" id="IPR038770">
    <property type="entry name" value="Na+/solute_symporter_sf"/>
</dbReference>
<dbReference type="InterPro" id="IPR000644">
    <property type="entry name" value="CBS_dom"/>
</dbReference>
<gene>
    <name evidence="13" type="ORF">MetMK1DRAFT_00030740</name>
</gene>
<accession>H2C905</accession>
<name>H2C905_9CREN</name>
<evidence type="ECO:0000256" key="4">
    <source>
        <dbReference type="ARBA" id="ARBA00022692"/>
    </source>
</evidence>
<keyword evidence="6" id="KW-0915">Sodium</keyword>
<feature type="domain" description="CBS" evidence="12">
    <location>
        <begin position="399"/>
        <end position="458"/>
    </location>
</feature>
<evidence type="ECO:0000259" key="12">
    <source>
        <dbReference type="PROSITE" id="PS51371"/>
    </source>
</evidence>
<evidence type="ECO:0000256" key="2">
    <source>
        <dbReference type="ARBA" id="ARBA00022448"/>
    </source>
</evidence>
<feature type="transmembrane region" description="Helical" evidence="11">
    <location>
        <begin position="96"/>
        <end position="118"/>
    </location>
</feature>
<dbReference type="PANTHER" id="PTHR43562:SF3">
    <property type="entry name" value="SODIUM ION_PROTON EXCHANGER (EUROFUNG)"/>
    <property type="match status" value="1"/>
</dbReference>
<feature type="transmembrane region" description="Helical" evidence="11">
    <location>
        <begin position="124"/>
        <end position="143"/>
    </location>
</feature>
<evidence type="ECO:0000256" key="11">
    <source>
        <dbReference type="SAM" id="Phobius"/>
    </source>
</evidence>
<dbReference type="Proteomes" id="UP000003980">
    <property type="component" value="Unassembled WGS sequence"/>
</dbReference>